<feature type="compositionally biased region" description="Low complexity" evidence="1">
    <location>
        <begin position="66"/>
        <end position="76"/>
    </location>
</feature>
<evidence type="ECO:0000313" key="3">
    <source>
        <dbReference type="RefSeq" id="XP_025048426.1"/>
    </source>
</evidence>
<name>A0A3Q0FLB4_ALLSI</name>
<feature type="compositionally biased region" description="Polar residues" evidence="1">
    <location>
        <begin position="77"/>
        <end position="90"/>
    </location>
</feature>
<gene>
    <name evidence="3" type="primary">LOC106722986</name>
</gene>
<dbReference type="Proteomes" id="UP000189705">
    <property type="component" value="Unplaced"/>
</dbReference>
<evidence type="ECO:0000256" key="1">
    <source>
        <dbReference type="SAM" id="MobiDB-lite"/>
    </source>
</evidence>
<dbReference type="STRING" id="38654.A0A3Q0FLB4"/>
<organism evidence="2 3">
    <name type="scientific">Alligator sinensis</name>
    <name type="common">Chinese alligator</name>
    <dbReference type="NCBI Taxonomy" id="38654"/>
    <lineage>
        <taxon>Eukaryota</taxon>
        <taxon>Metazoa</taxon>
        <taxon>Chordata</taxon>
        <taxon>Craniata</taxon>
        <taxon>Vertebrata</taxon>
        <taxon>Euteleostomi</taxon>
        <taxon>Archelosauria</taxon>
        <taxon>Archosauria</taxon>
        <taxon>Crocodylia</taxon>
        <taxon>Alligatoridae</taxon>
        <taxon>Alligatorinae</taxon>
        <taxon>Alligator</taxon>
    </lineage>
</organism>
<reference evidence="3" key="1">
    <citation type="submission" date="2025-08" db="UniProtKB">
        <authorList>
            <consortium name="RefSeq"/>
        </authorList>
    </citation>
    <scope>IDENTIFICATION</scope>
</reference>
<sequence length="145" mass="14979">MGANNGKQCGSEAAVPSETSWARCCQGVPPPLPQREARGPPPDQGPLDLPAACPPLPTAGEAGKGSSSISSDVSSSTDHTPTKAQKNAATSEGYEETARINKRLLAGEVSEKEKDGGTGGARRFQSSCSTMIRRAAGERGRAEEK</sequence>
<evidence type="ECO:0000313" key="2">
    <source>
        <dbReference type="Proteomes" id="UP000189705"/>
    </source>
</evidence>
<dbReference type="AlphaFoldDB" id="A0A3Q0FLB4"/>
<keyword evidence="2" id="KW-1185">Reference proteome</keyword>
<accession>A0A3Q0FLB4</accession>
<proteinExistence type="predicted"/>
<dbReference type="InParanoid" id="A0A3Q0FLB4"/>
<dbReference type="GeneID" id="106722986"/>
<dbReference type="RefSeq" id="XP_025048426.1">
    <property type="nucleotide sequence ID" value="XM_025192641.1"/>
</dbReference>
<feature type="region of interest" description="Disordered" evidence="1">
    <location>
        <begin position="1"/>
        <end position="145"/>
    </location>
</feature>
<feature type="compositionally biased region" description="Pro residues" evidence="1">
    <location>
        <begin position="28"/>
        <end position="44"/>
    </location>
</feature>
<feature type="compositionally biased region" description="Basic and acidic residues" evidence="1">
    <location>
        <begin position="135"/>
        <end position="145"/>
    </location>
</feature>
<protein>
    <submittedName>
        <fullName evidence="3">Uncharacterized protein LOC106722986 isoform X1</fullName>
    </submittedName>
</protein>
<dbReference type="KEGG" id="asn:106722986"/>